<organism evidence="3 4">
    <name type="scientific">Bythopirellula goksoeyrii</name>
    <dbReference type="NCBI Taxonomy" id="1400387"/>
    <lineage>
        <taxon>Bacteria</taxon>
        <taxon>Pseudomonadati</taxon>
        <taxon>Planctomycetota</taxon>
        <taxon>Planctomycetia</taxon>
        <taxon>Pirellulales</taxon>
        <taxon>Lacipirellulaceae</taxon>
        <taxon>Bythopirellula</taxon>
    </lineage>
</organism>
<dbReference type="OrthoDB" id="9824649at2"/>
<dbReference type="RefSeq" id="WP_148075840.1">
    <property type="nucleotide sequence ID" value="NZ_CP042913.1"/>
</dbReference>
<dbReference type="InterPro" id="IPR013424">
    <property type="entry name" value="Ice-binding_C"/>
</dbReference>
<feature type="chain" id="PRO_5022827276" description="Ice-binding protein C-terminal domain-containing protein" evidence="1">
    <location>
        <begin position="24"/>
        <end position="247"/>
    </location>
</feature>
<feature type="signal peptide" evidence="1">
    <location>
        <begin position="1"/>
        <end position="23"/>
    </location>
</feature>
<dbReference type="Proteomes" id="UP000323917">
    <property type="component" value="Chromosome"/>
</dbReference>
<dbReference type="AlphaFoldDB" id="A0A5B9QF14"/>
<evidence type="ECO:0000256" key="1">
    <source>
        <dbReference type="SAM" id="SignalP"/>
    </source>
</evidence>
<evidence type="ECO:0000313" key="4">
    <source>
        <dbReference type="Proteomes" id="UP000323917"/>
    </source>
</evidence>
<keyword evidence="4" id="KW-1185">Reference proteome</keyword>
<dbReference type="Pfam" id="PF07589">
    <property type="entry name" value="PEP-CTERM"/>
    <property type="match status" value="1"/>
</dbReference>
<protein>
    <recommendedName>
        <fullName evidence="2">Ice-binding protein C-terminal domain-containing protein</fullName>
    </recommendedName>
</protein>
<dbReference type="KEGG" id="bgok:Pr1d_49830"/>
<keyword evidence="1" id="KW-0732">Signal</keyword>
<sequence length="247" mass="25694" precursor="true">MFRFQKILLSALASLLIAPLAQASLIHPDVMGATVTFKNIEESSPSSDPLPLYGQPGTNGDELIFPTTGNFSASSLDGNASDQTDGKLNLMIVAKSGFFLDSFTISEEGLVLLDAPFGGDAFASVNAFGIAKVVEVSGVPVNIPVINFFLSASPLGGQYQLSVIGGSSYAAGWQASSLVGLPQNTTKVNLTLDNNLFASSTGQGTRAFIDKKAFEIDVETSVPEPHTLLLGVAGILAFAGSRRGSFA</sequence>
<evidence type="ECO:0000259" key="2">
    <source>
        <dbReference type="Pfam" id="PF07589"/>
    </source>
</evidence>
<reference evidence="3 4" key="1">
    <citation type="submission" date="2019-08" db="EMBL/GenBank/DDBJ databases">
        <title>Deep-cultivation of Planctomycetes and their phenomic and genomic characterization uncovers novel biology.</title>
        <authorList>
            <person name="Wiegand S."/>
            <person name="Jogler M."/>
            <person name="Boedeker C."/>
            <person name="Pinto D."/>
            <person name="Vollmers J."/>
            <person name="Rivas-Marin E."/>
            <person name="Kohn T."/>
            <person name="Peeters S.H."/>
            <person name="Heuer A."/>
            <person name="Rast P."/>
            <person name="Oberbeckmann S."/>
            <person name="Bunk B."/>
            <person name="Jeske O."/>
            <person name="Meyerdierks A."/>
            <person name="Storesund J.E."/>
            <person name="Kallscheuer N."/>
            <person name="Luecker S."/>
            <person name="Lage O.M."/>
            <person name="Pohl T."/>
            <person name="Merkel B.J."/>
            <person name="Hornburger P."/>
            <person name="Mueller R.-W."/>
            <person name="Bruemmer F."/>
            <person name="Labrenz M."/>
            <person name="Spormann A.M."/>
            <person name="Op den Camp H."/>
            <person name="Overmann J."/>
            <person name="Amann R."/>
            <person name="Jetten M.S.M."/>
            <person name="Mascher T."/>
            <person name="Medema M.H."/>
            <person name="Devos D.P."/>
            <person name="Kaster A.-K."/>
            <person name="Ovreas L."/>
            <person name="Rohde M."/>
            <person name="Galperin M.Y."/>
            <person name="Jogler C."/>
        </authorList>
    </citation>
    <scope>NUCLEOTIDE SEQUENCE [LARGE SCALE GENOMIC DNA]</scope>
    <source>
        <strain evidence="3 4">Pr1d</strain>
    </source>
</reference>
<proteinExistence type="predicted"/>
<feature type="domain" description="Ice-binding protein C-terminal" evidence="2">
    <location>
        <begin position="221"/>
        <end position="243"/>
    </location>
</feature>
<name>A0A5B9QF14_9BACT</name>
<accession>A0A5B9QF14</accession>
<gene>
    <name evidence="3" type="ORF">Pr1d_49830</name>
</gene>
<evidence type="ECO:0000313" key="3">
    <source>
        <dbReference type="EMBL" id="QEG37637.1"/>
    </source>
</evidence>
<dbReference type="EMBL" id="CP042913">
    <property type="protein sequence ID" value="QEG37637.1"/>
    <property type="molecule type" value="Genomic_DNA"/>
</dbReference>